<dbReference type="EMBL" id="CP002454">
    <property type="protein sequence ID" value="ADV67413.1"/>
    <property type="molecule type" value="Genomic_DNA"/>
</dbReference>
<reference evidence="2" key="2">
    <citation type="submission" date="2011-01" db="EMBL/GenBank/DDBJ databases">
        <title>The complete genome of Deinococcus maricopensis DSM 21211.</title>
        <authorList>
            <consortium name="US DOE Joint Genome Institute (JGI-PGF)"/>
            <person name="Lucas S."/>
            <person name="Copeland A."/>
            <person name="Lapidus A."/>
            <person name="Goodwin L."/>
            <person name="Pitluck S."/>
            <person name="Kyrpides N."/>
            <person name="Mavromatis K."/>
            <person name="Pagani I."/>
            <person name="Ivanova N."/>
            <person name="Ovchinnikova G."/>
            <person name="Zeytun A."/>
            <person name="Detter J.C."/>
            <person name="Han C."/>
            <person name="Land M."/>
            <person name="Hauser L."/>
            <person name="Markowitz V."/>
            <person name="Cheng J.-F."/>
            <person name="Hugenholtz P."/>
            <person name="Woyke T."/>
            <person name="Wu D."/>
            <person name="Pukall R."/>
            <person name="Gehrich-Schroeter G."/>
            <person name="Brambilla E."/>
            <person name="Klenk H.-P."/>
            <person name="Eisen J.A."/>
        </authorList>
    </citation>
    <scope>NUCLEOTIDE SEQUENCE [LARGE SCALE GENOMIC DNA]</scope>
    <source>
        <strain evidence="2">DSM 21211 / LMG 22137 / NRRL B-23946 / LB-34</strain>
    </source>
</reference>
<dbReference type="AlphaFoldDB" id="E8U8M4"/>
<reference evidence="1 2" key="1">
    <citation type="journal article" date="2011" name="Stand. Genomic Sci.">
        <title>Complete genome sequence of Deinococcus maricopensis type strain (LB-34).</title>
        <authorList>
            <person name="Pukall R."/>
            <person name="Zeytun A."/>
            <person name="Lucas S."/>
            <person name="Lapidus A."/>
            <person name="Hammon N."/>
            <person name="Deshpande S."/>
            <person name="Nolan M."/>
            <person name="Cheng J.F."/>
            <person name="Pitluck S."/>
            <person name="Liolios K."/>
            <person name="Pagani I."/>
            <person name="Mikhailova N."/>
            <person name="Ivanova N."/>
            <person name="Mavromatis K."/>
            <person name="Pati A."/>
            <person name="Tapia R."/>
            <person name="Han C."/>
            <person name="Goodwin L."/>
            <person name="Chen A."/>
            <person name="Palaniappan K."/>
            <person name="Land M."/>
            <person name="Hauser L."/>
            <person name="Chang Y.J."/>
            <person name="Jeffries C.D."/>
            <person name="Brambilla E.M."/>
            <person name="Rohde M."/>
            <person name="Goker M."/>
            <person name="Detter J.C."/>
            <person name="Woyke T."/>
            <person name="Bristow J."/>
            <person name="Eisen J.A."/>
            <person name="Markowitz V."/>
            <person name="Hugenholtz P."/>
            <person name="Kyrpides N.C."/>
            <person name="Klenk H.P."/>
        </authorList>
    </citation>
    <scope>NUCLEOTIDE SEQUENCE [LARGE SCALE GENOMIC DNA]</scope>
    <source>
        <strain evidence="2">DSM 21211 / LMG 22137 / NRRL B-23946 / LB-34</strain>
    </source>
</reference>
<protein>
    <submittedName>
        <fullName evidence="1">Uncharacterized protein</fullName>
    </submittedName>
</protein>
<evidence type="ECO:0000313" key="1">
    <source>
        <dbReference type="EMBL" id="ADV67413.1"/>
    </source>
</evidence>
<proteinExistence type="predicted"/>
<organism evidence="1 2">
    <name type="scientific">Deinococcus maricopensis (strain DSM 21211 / LMG 22137 / NRRL B-23946 / LB-34)</name>
    <dbReference type="NCBI Taxonomy" id="709986"/>
    <lineage>
        <taxon>Bacteria</taxon>
        <taxon>Thermotogati</taxon>
        <taxon>Deinococcota</taxon>
        <taxon>Deinococci</taxon>
        <taxon>Deinococcales</taxon>
        <taxon>Deinococcaceae</taxon>
        <taxon>Deinococcus</taxon>
    </lineage>
</organism>
<accession>E8U8M4</accession>
<dbReference type="HOGENOM" id="CLU_1193239_0_0_0"/>
<keyword evidence="2" id="KW-1185">Reference proteome</keyword>
<name>E8U8M4_DEIML</name>
<evidence type="ECO:0000313" key="2">
    <source>
        <dbReference type="Proteomes" id="UP000008635"/>
    </source>
</evidence>
<dbReference type="KEGG" id="dmr:Deima_1764"/>
<gene>
    <name evidence="1" type="ordered locus">Deima_1764</name>
</gene>
<sequence>MMASVLMIGSASAHRLEALRDNVGNRLKLPVGDWGRYEGVQAKLRAGNFAAVQAYAQKPDLTLIEAGLVVYFAGSKGFAEGAYDARTSFLFTRAAADVYLDAQANLNMARLSQRGSDFGGLLKASPELTFLYLNRAWEAGSVLAEHPNGRAQWSLIVNASLGLADGFYAAGLNNEFPTQQTLRRLRPELLKFRAAFGALYGLQVPSAPTTVMERHYDY</sequence>
<dbReference type="Proteomes" id="UP000008635">
    <property type="component" value="Chromosome"/>
</dbReference>